<name>A0ABP0JDY1_9DINO</name>
<organism evidence="1 2">
    <name type="scientific">Durusdinium trenchii</name>
    <dbReference type="NCBI Taxonomy" id="1381693"/>
    <lineage>
        <taxon>Eukaryota</taxon>
        <taxon>Sar</taxon>
        <taxon>Alveolata</taxon>
        <taxon>Dinophyceae</taxon>
        <taxon>Suessiales</taxon>
        <taxon>Symbiodiniaceae</taxon>
        <taxon>Durusdinium</taxon>
    </lineage>
</organism>
<accession>A0ABP0JDY1</accession>
<sequence>SEDPVAKPGLRGPSKRGAGAFFDSKEFLKVNKLKVLLRSHEKRQEGSAYTVYAQ</sequence>
<dbReference type="InterPro" id="IPR029052">
    <property type="entry name" value="Metallo-depent_PP-like"/>
</dbReference>
<feature type="non-terminal residue" evidence="1">
    <location>
        <position position="1"/>
    </location>
</feature>
<protein>
    <submittedName>
        <fullName evidence="1">Serine/threonine-protein phosphatase 5</fullName>
    </submittedName>
</protein>
<keyword evidence="2" id="KW-1185">Reference proteome</keyword>
<dbReference type="Gene3D" id="3.60.21.10">
    <property type="match status" value="1"/>
</dbReference>
<evidence type="ECO:0000313" key="1">
    <source>
        <dbReference type="EMBL" id="CAK9012610.1"/>
    </source>
</evidence>
<dbReference type="Proteomes" id="UP001642464">
    <property type="component" value="Unassembled WGS sequence"/>
</dbReference>
<evidence type="ECO:0000313" key="2">
    <source>
        <dbReference type="Proteomes" id="UP001642464"/>
    </source>
</evidence>
<gene>
    <name evidence="1" type="ORF">SCF082_LOCUS11577</name>
</gene>
<reference evidence="1 2" key="1">
    <citation type="submission" date="2024-02" db="EMBL/GenBank/DDBJ databases">
        <authorList>
            <person name="Chen Y."/>
            <person name="Shah S."/>
            <person name="Dougan E. K."/>
            <person name="Thang M."/>
            <person name="Chan C."/>
        </authorList>
    </citation>
    <scope>NUCLEOTIDE SEQUENCE [LARGE SCALE GENOMIC DNA]</scope>
</reference>
<dbReference type="EMBL" id="CAXAMM010006869">
    <property type="protein sequence ID" value="CAK9012610.1"/>
    <property type="molecule type" value="Genomic_DNA"/>
</dbReference>
<comment type="caution">
    <text evidence="1">The sequence shown here is derived from an EMBL/GenBank/DDBJ whole genome shotgun (WGS) entry which is preliminary data.</text>
</comment>
<proteinExistence type="predicted"/>